<keyword evidence="10" id="KW-0507">mRNA processing</keyword>
<keyword evidence="11" id="KW-0175">Coiled coil</keyword>
<feature type="coiled-coil region" evidence="11">
    <location>
        <begin position="474"/>
        <end position="503"/>
    </location>
</feature>
<feature type="coiled-coil region" evidence="11">
    <location>
        <begin position="853"/>
        <end position="890"/>
    </location>
</feature>
<keyword evidence="4" id="KW-0812">Transmembrane</keyword>
<evidence type="ECO:0000256" key="12">
    <source>
        <dbReference type="SAM" id="MobiDB-lite"/>
    </source>
</evidence>
<dbReference type="STRING" id="1077348.A0A2G8RQG5"/>
<evidence type="ECO:0000256" key="3">
    <source>
        <dbReference type="ARBA" id="ARBA00020222"/>
    </source>
</evidence>
<comment type="caution">
    <text evidence="14">The sequence shown here is derived from an EMBL/GenBank/DDBJ whole genome shotgun (WGS) entry which is preliminary data.</text>
</comment>
<comment type="function">
    <text evidence="9 10">Plays a role in maintaining the mitochondrial genome and in controlling the mtDNA escape. Involved in the regulation of mtDNA nucleotide structure and number. May have a dispensable role in early maturation of pre-rRNA.</text>
</comment>
<dbReference type="GO" id="GO:0005743">
    <property type="term" value="C:mitochondrial inner membrane"/>
    <property type="evidence" value="ECO:0007669"/>
    <property type="project" value="UniProtKB-SubCell"/>
</dbReference>
<dbReference type="AlphaFoldDB" id="A0A2G8RQG5"/>
<dbReference type="EMBL" id="AYKW01000067">
    <property type="protein sequence ID" value="PIL23760.1"/>
    <property type="molecule type" value="Genomic_DNA"/>
</dbReference>
<evidence type="ECO:0000256" key="11">
    <source>
        <dbReference type="SAM" id="Coils"/>
    </source>
</evidence>
<keyword evidence="6" id="KW-1133">Transmembrane helix</keyword>
<gene>
    <name evidence="14" type="ORF">GSI_13510</name>
</gene>
<dbReference type="InterPro" id="IPR018850">
    <property type="entry name" value="Mt_escape_2_C"/>
</dbReference>
<evidence type="ECO:0000256" key="4">
    <source>
        <dbReference type="ARBA" id="ARBA00022692"/>
    </source>
</evidence>
<dbReference type="GO" id="GO:0006397">
    <property type="term" value="P:mRNA processing"/>
    <property type="evidence" value="ECO:0007669"/>
    <property type="project" value="UniProtKB-UniRule"/>
</dbReference>
<name>A0A2G8RQG5_9APHY</name>
<evidence type="ECO:0000313" key="15">
    <source>
        <dbReference type="Proteomes" id="UP000230002"/>
    </source>
</evidence>
<dbReference type="PANTHER" id="PTHR32198:SF2">
    <property type="entry name" value="MITOCHONDRIAL ESCAPE PROTEIN 2"/>
    <property type="match status" value="1"/>
</dbReference>
<evidence type="ECO:0000256" key="1">
    <source>
        <dbReference type="ARBA" id="ARBA00004434"/>
    </source>
</evidence>
<organism evidence="14 15">
    <name type="scientific">Ganoderma sinense ZZ0214-1</name>
    <dbReference type="NCBI Taxonomy" id="1077348"/>
    <lineage>
        <taxon>Eukaryota</taxon>
        <taxon>Fungi</taxon>
        <taxon>Dikarya</taxon>
        <taxon>Basidiomycota</taxon>
        <taxon>Agaricomycotina</taxon>
        <taxon>Agaricomycetes</taxon>
        <taxon>Polyporales</taxon>
        <taxon>Polyporaceae</taxon>
        <taxon>Ganoderma</taxon>
    </lineage>
</organism>
<feature type="domain" description="Mitochondrial escape protein 2 C-terminal" evidence="13">
    <location>
        <begin position="350"/>
        <end position="841"/>
    </location>
</feature>
<evidence type="ECO:0000256" key="5">
    <source>
        <dbReference type="ARBA" id="ARBA00022792"/>
    </source>
</evidence>
<keyword evidence="10" id="KW-0694">RNA-binding</keyword>
<proteinExistence type="inferred from homology"/>
<evidence type="ECO:0000313" key="14">
    <source>
        <dbReference type="EMBL" id="PIL23760.1"/>
    </source>
</evidence>
<reference evidence="14 15" key="1">
    <citation type="journal article" date="2015" name="Sci. Rep.">
        <title>Chromosome-level genome map provides insights into diverse defense mechanisms in the medicinal fungus Ganoderma sinense.</title>
        <authorList>
            <person name="Zhu Y."/>
            <person name="Xu J."/>
            <person name="Sun C."/>
            <person name="Zhou S."/>
            <person name="Xu H."/>
            <person name="Nelson D.R."/>
            <person name="Qian J."/>
            <person name="Song J."/>
            <person name="Luo H."/>
            <person name="Xiang L."/>
            <person name="Li Y."/>
            <person name="Xu Z."/>
            <person name="Ji A."/>
            <person name="Wang L."/>
            <person name="Lu S."/>
            <person name="Hayward A."/>
            <person name="Sun W."/>
            <person name="Li X."/>
            <person name="Schwartz D.C."/>
            <person name="Wang Y."/>
            <person name="Chen S."/>
        </authorList>
    </citation>
    <scope>NUCLEOTIDE SEQUENCE [LARGE SCALE GENOMIC DNA]</scope>
    <source>
        <strain evidence="14 15">ZZ0214-1</strain>
    </source>
</reference>
<comment type="subcellular location">
    <subcellularLocation>
        <location evidence="1 10">Mitochondrion inner membrane</location>
        <topology evidence="1 10">Single-pass membrane protein</topology>
    </subcellularLocation>
</comment>
<evidence type="ECO:0000256" key="7">
    <source>
        <dbReference type="ARBA" id="ARBA00023128"/>
    </source>
</evidence>
<feature type="compositionally biased region" description="Basic and acidic residues" evidence="12">
    <location>
        <begin position="536"/>
        <end position="548"/>
    </location>
</feature>
<evidence type="ECO:0000256" key="8">
    <source>
        <dbReference type="ARBA" id="ARBA00023136"/>
    </source>
</evidence>
<dbReference type="InterPro" id="IPR035979">
    <property type="entry name" value="RBD_domain_sf"/>
</dbReference>
<evidence type="ECO:0000256" key="9">
    <source>
        <dbReference type="ARBA" id="ARBA00025276"/>
    </source>
</evidence>
<dbReference type="GO" id="GO:0003723">
    <property type="term" value="F:RNA binding"/>
    <property type="evidence" value="ECO:0007669"/>
    <property type="project" value="UniProtKB-UniRule"/>
</dbReference>
<keyword evidence="8" id="KW-0472">Membrane</keyword>
<feature type="region of interest" description="Disordered" evidence="12">
    <location>
        <begin position="527"/>
        <end position="558"/>
    </location>
</feature>
<dbReference type="Pfam" id="PF10443">
    <property type="entry name" value="RNA12"/>
    <property type="match status" value="1"/>
</dbReference>
<evidence type="ECO:0000256" key="10">
    <source>
        <dbReference type="RuleBase" id="RU367108"/>
    </source>
</evidence>
<keyword evidence="5 10" id="KW-0999">Mitochondrion inner membrane</keyword>
<accession>A0A2G8RQG5</accession>
<dbReference type="Proteomes" id="UP000230002">
    <property type="component" value="Unassembled WGS sequence"/>
</dbReference>
<dbReference type="InterPro" id="IPR039627">
    <property type="entry name" value="Yme2_C"/>
</dbReference>
<protein>
    <recommendedName>
        <fullName evidence="3 10">Mitochondrial escape protein 2</fullName>
    </recommendedName>
</protein>
<keyword evidence="15" id="KW-1185">Reference proteome</keyword>
<evidence type="ECO:0000259" key="13">
    <source>
        <dbReference type="Pfam" id="PF10443"/>
    </source>
</evidence>
<keyword evidence="7 10" id="KW-0496">Mitochondrion</keyword>
<dbReference type="OrthoDB" id="10267654at2759"/>
<evidence type="ECO:0000256" key="2">
    <source>
        <dbReference type="ARBA" id="ARBA00010320"/>
    </source>
</evidence>
<dbReference type="SUPFAM" id="SSF54928">
    <property type="entry name" value="RNA-binding domain, RBD"/>
    <property type="match status" value="1"/>
</dbReference>
<evidence type="ECO:0000256" key="6">
    <source>
        <dbReference type="ARBA" id="ARBA00022989"/>
    </source>
</evidence>
<dbReference type="PANTHER" id="PTHR32198">
    <property type="entry name" value="MITOCHONDRIAL ESCAPE PROTEIN 2"/>
    <property type="match status" value="1"/>
</dbReference>
<comment type="similarity">
    <text evidence="2 10">Belongs to the YME2 family.</text>
</comment>
<sequence>MTSTANMLRSLSASSSRPLRRSALRIVLARQSERRHYTEDASANDQSAVEDVKDGMSEAKEGCLWVDSVFPVRFARWDPRVYIGYAREPALLDRLRDLLSKVNTHDFEVLSLEPHSKDGGVFVKFRYKAAGKEDAQQVILESLRKLVHSRGGVPSWLGLSSGEIWLVKGTPWREDMNRFVSGIVKVSFEGPDLSDESLYRLLRPYGRIIDITSPTPVPAGTLRSAQVSFRDLRSATSARNTIHDLKVPVSSSTTILRTSYAQPIAAHAVRDYITSHPRIFLPVLFFLLGTVTYAVFDPIRVVMVEGKINDWFDYKQFRAYKWLSDNYLTFSTEEEEQSPLTGGQGAWKERREAEESIKKYLADFPNTVAFIHGPQGSGKSRMLTRLLRDSGRKAIVIDVAQLSKATSDTALVAGLASQTGYWPVFSFLNSVNNVIDMASVGIIGQKAGLSSSLTEQLKSILDVVARGLSRGNNAQRAYREKQAKQAQRNAERAEENKALQEKILKGVWHDGRVDAVSGNGVMSELGVGVEPFGDSDADHPDIGDDEKSGSSTVAEDLKQRQKRFEDVEAVSSMPVVVIKNFEAKGPGGVRKEELLNVLAQWAATLADNKFQIAHVIVVSDNRENVKALAKALPSKPLNQISLSDADNASALAFVKQKLQDSGVDVEFTRDQTSYIERLGGRASDLESLVHKVRSGMSVQEAVDDVISRGCSELRKNAFGDDVEDAKSLPWTREQAWFLMKQLARQPEIPYHEVLTDFPFKNEGDETSLRSMELAELITIGTVNGRPSTIKPGKPVYKWVFERLVQDPAFQASQDIGFNKKVIASSEAIVKACEDELLTLKDVDAGTANWWGSKRAVEMRANFLLKKMRAAQEKIETLERQNIQLKKLLAKTRQ</sequence>